<gene>
    <name evidence="1" type="ORF">DVH24_020947</name>
</gene>
<comment type="caution">
    <text evidence="1">The sequence shown here is derived from an EMBL/GenBank/DDBJ whole genome shotgun (WGS) entry which is preliminary data.</text>
</comment>
<organism evidence="1 2">
    <name type="scientific">Malus domestica</name>
    <name type="common">Apple</name>
    <name type="synonym">Pyrus malus</name>
    <dbReference type="NCBI Taxonomy" id="3750"/>
    <lineage>
        <taxon>Eukaryota</taxon>
        <taxon>Viridiplantae</taxon>
        <taxon>Streptophyta</taxon>
        <taxon>Embryophyta</taxon>
        <taxon>Tracheophyta</taxon>
        <taxon>Spermatophyta</taxon>
        <taxon>Magnoliopsida</taxon>
        <taxon>eudicotyledons</taxon>
        <taxon>Gunneridae</taxon>
        <taxon>Pentapetalae</taxon>
        <taxon>rosids</taxon>
        <taxon>fabids</taxon>
        <taxon>Rosales</taxon>
        <taxon>Rosaceae</taxon>
        <taxon>Amygdaloideae</taxon>
        <taxon>Maleae</taxon>
        <taxon>Malus</taxon>
    </lineage>
</organism>
<sequence length="211" mass="24255">MAVKAAVLYEMVSMKGKKNHMVKLLIGNVLEMCVKKVLALVKKKDRARPHRCPKFDHDDVVIYTPKGDHVGTKMKVWYTRATAKTEGTKRGQIRRQKWCCEKLQDGKPIELVLQRGEAFKEMESVCVVERNHTQRTAQKATWGKPAVSTPFLPVLLKMMKRERKPFSTSWLVDVERVYMPLIVYDSLRSTTHSRKATTKLAPTSYVLPDLL</sequence>
<accession>A0A498JCZ2</accession>
<dbReference type="Proteomes" id="UP000290289">
    <property type="component" value="Chromosome 8"/>
</dbReference>
<dbReference type="EMBL" id="RDQH01000334">
    <property type="protein sequence ID" value="RXH91924.1"/>
    <property type="molecule type" value="Genomic_DNA"/>
</dbReference>
<keyword evidence="2" id="KW-1185">Reference proteome</keyword>
<name>A0A498JCZ2_MALDO</name>
<reference evidence="1 2" key="1">
    <citation type="submission" date="2018-10" db="EMBL/GenBank/DDBJ databases">
        <title>A high-quality apple genome assembly.</title>
        <authorList>
            <person name="Hu J."/>
        </authorList>
    </citation>
    <scope>NUCLEOTIDE SEQUENCE [LARGE SCALE GENOMIC DNA]</scope>
    <source>
        <strain evidence="2">cv. HFTH1</strain>
        <tissue evidence="1">Young leaf</tissue>
    </source>
</reference>
<evidence type="ECO:0000313" key="2">
    <source>
        <dbReference type="Proteomes" id="UP000290289"/>
    </source>
</evidence>
<protein>
    <submittedName>
        <fullName evidence="1">Uncharacterized protein</fullName>
    </submittedName>
</protein>
<dbReference type="AlphaFoldDB" id="A0A498JCZ2"/>
<proteinExistence type="predicted"/>
<evidence type="ECO:0000313" key="1">
    <source>
        <dbReference type="EMBL" id="RXH91924.1"/>
    </source>
</evidence>